<keyword evidence="6 7" id="KW-0269">Exonuclease</keyword>
<keyword evidence="7" id="KW-0235">DNA replication</keyword>
<dbReference type="PANTHER" id="PTHR30337:SF0">
    <property type="entry name" value="NUCLEASE SBCCD SUBUNIT D"/>
    <property type="match status" value="1"/>
</dbReference>
<comment type="similarity">
    <text evidence="1 7">Belongs to the SbcD family.</text>
</comment>
<dbReference type="Pfam" id="PF00149">
    <property type="entry name" value="Metallophos"/>
    <property type="match status" value="1"/>
</dbReference>
<dbReference type="InterPro" id="IPR050535">
    <property type="entry name" value="DNA_Repair-Maintenance_Comp"/>
</dbReference>
<evidence type="ECO:0000256" key="1">
    <source>
        <dbReference type="ARBA" id="ARBA00010555"/>
    </source>
</evidence>
<keyword evidence="5 7" id="KW-0378">Hydrolase</keyword>
<evidence type="ECO:0000259" key="9">
    <source>
        <dbReference type="Pfam" id="PF12320"/>
    </source>
</evidence>
<dbReference type="PANTHER" id="PTHR30337">
    <property type="entry name" value="COMPONENT OF ATP-DEPENDENT DSDNA EXONUCLEASE"/>
    <property type="match status" value="1"/>
</dbReference>
<keyword evidence="4 7" id="KW-0540">Nuclease</keyword>
<evidence type="ECO:0000256" key="4">
    <source>
        <dbReference type="ARBA" id="ARBA00022722"/>
    </source>
</evidence>
<evidence type="ECO:0000313" key="10">
    <source>
        <dbReference type="EMBL" id="PJR04152.1"/>
    </source>
</evidence>
<evidence type="ECO:0000256" key="5">
    <source>
        <dbReference type="ARBA" id="ARBA00022801"/>
    </source>
</evidence>
<dbReference type="CDD" id="cd00840">
    <property type="entry name" value="MPP_Mre11_N"/>
    <property type="match status" value="1"/>
</dbReference>
<protein>
    <recommendedName>
        <fullName evidence="3 7">Nuclease SbcCD subunit D</fullName>
    </recommendedName>
</protein>
<sequence>MKFLHTADWHLGQTFYEYDRTAEHQAFLDWLKHTIEKEKIDVLLVAGDIFDTANPAASTVRLFYDFLNHISSQQPELQTFIIAGNHDSAIRLETPTPLLAGTNIHLVGQVKKTDDHQIDYEKLIYPVQQNNEPVACCVAVPFLRLGDYPKSDKGGYDYLEGITRFYEEILDEAKDIADGKPIIVMGHLHASGTDFSVNDTAERAIMGGIEGLSINTLAEKADYWALGHIHKPQAVDGNQHIRYSGSPVPLSFSEIDYPHQVVIFEVNQNKVQNIDSLLIPVDVPLINIPKNGYKDLESVLEEIRQLPEKELFDTKDYPYLQIRIAMNKPNPDIKPKIQQGIANKAVRLAKIDARMHISNDKMTLKKQPEIIDLQNINPKEVLKKSFENKYNQPLPDYYETMLNTILADIDQQKNQR</sequence>
<feature type="domain" description="Nuclease SbcCD subunit D C-terminal" evidence="9">
    <location>
        <begin position="283"/>
        <end position="389"/>
    </location>
</feature>
<dbReference type="GO" id="GO:0006310">
    <property type="term" value="P:DNA recombination"/>
    <property type="evidence" value="ECO:0007669"/>
    <property type="project" value="UniProtKB-KW"/>
</dbReference>
<dbReference type="InterPro" id="IPR029052">
    <property type="entry name" value="Metallo-depent_PP-like"/>
</dbReference>
<evidence type="ECO:0000256" key="6">
    <source>
        <dbReference type="ARBA" id="ARBA00022839"/>
    </source>
</evidence>
<dbReference type="AlphaFoldDB" id="A0A2M9R5L4"/>
<dbReference type="InterPro" id="IPR026843">
    <property type="entry name" value="SbcD_C"/>
</dbReference>
<evidence type="ECO:0000256" key="7">
    <source>
        <dbReference type="RuleBase" id="RU363069"/>
    </source>
</evidence>
<dbReference type="GO" id="GO:0008408">
    <property type="term" value="F:3'-5' exonuclease activity"/>
    <property type="evidence" value="ECO:0007669"/>
    <property type="project" value="InterPro"/>
</dbReference>
<dbReference type="InterPro" id="IPR004843">
    <property type="entry name" value="Calcineurin-like_PHP"/>
</dbReference>
<dbReference type="CDD" id="cd00945">
    <property type="entry name" value="Aldolase_Class_I"/>
    <property type="match status" value="1"/>
</dbReference>
<evidence type="ECO:0000313" key="11">
    <source>
        <dbReference type="Proteomes" id="UP000231960"/>
    </source>
</evidence>
<comment type="caution">
    <text evidence="10">The sequence shown here is derived from an EMBL/GenBank/DDBJ whole genome shotgun (WGS) entry which is preliminary data.</text>
</comment>
<keyword evidence="7" id="KW-0255">Endonuclease</keyword>
<evidence type="ECO:0000259" key="8">
    <source>
        <dbReference type="Pfam" id="PF00149"/>
    </source>
</evidence>
<dbReference type="Pfam" id="PF12320">
    <property type="entry name" value="SbcD_C"/>
    <property type="match status" value="1"/>
</dbReference>
<dbReference type="RefSeq" id="WP_100677715.1">
    <property type="nucleotide sequence ID" value="NZ_NIPO01000001.1"/>
</dbReference>
<dbReference type="InterPro" id="IPR004593">
    <property type="entry name" value="SbcD"/>
</dbReference>
<dbReference type="InterPro" id="IPR041796">
    <property type="entry name" value="Mre11_N"/>
</dbReference>
<comment type="subunit">
    <text evidence="2 7">Heterodimer of SbcC and SbcD.</text>
</comment>
<dbReference type="OrthoDB" id="9773856at2"/>
<dbReference type="Proteomes" id="UP000231960">
    <property type="component" value="Unassembled WGS sequence"/>
</dbReference>
<dbReference type="SUPFAM" id="SSF56300">
    <property type="entry name" value="Metallo-dependent phosphatases"/>
    <property type="match status" value="1"/>
</dbReference>
<dbReference type="EMBL" id="NIPO01000001">
    <property type="protein sequence ID" value="PJR04152.1"/>
    <property type="molecule type" value="Genomic_DNA"/>
</dbReference>
<proteinExistence type="inferred from homology"/>
<comment type="function">
    <text evidence="7">SbcCD cleaves DNA hairpin structures. These structures can inhibit DNA replication and are intermediates in certain DNA recombination reactions. The complex acts as a 3'-&gt;5' double strand exonuclease that can open hairpins. It also has a 5' single-strand endonuclease activity.</text>
</comment>
<reference evidence="10 11" key="1">
    <citation type="submission" date="2017-06" db="EMBL/GenBank/DDBJ databases">
        <title>Description of Avrilella dinanensis gen. nov. sp. nov.</title>
        <authorList>
            <person name="Leyer C."/>
            <person name="Sassi M."/>
            <person name="Minet J."/>
            <person name="Kayal S."/>
            <person name="Cattoir V."/>
        </authorList>
    </citation>
    <scope>NUCLEOTIDE SEQUENCE [LARGE SCALE GENOMIC DNA]</scope>
    <source>
        <strain evidence="10 11">UR159</strain>
    </source>
</reference>
<evidence type="ECO:0000256" key="2">
    <source>
        <dbReference type="ARBA" id="ARBA00011322"/>
    </source>
</evidence>
<keyword evidence="11" id="KW-1185">Reference proteome</keyword>
<evidence type="ECO:0000256" key="3">
    <source>
        <dbReference type="ARBA" id="ARBA00013365"/>
    </source>
</evidence>
<keyword evidence="7" id="KW-0233">DNA recombination</keyword>
<organism evidence="10 11">
    <name type="scientific">Avrilella dinanensis</name>
    <dbReference type="NCBI Taxonomy" id="2008672"/>
    <lineage>
        <taxon>Bacteria</taxon>
        <taxon>Pseudomonadati</taxon>
        <taxon>Bacteroidota</taxon>
        <taxon>Flavobacteriia</taxon>
        <taxon>Flavobacteriales</taxon>
        <taxon>Flavobacteriaceae</taxon>
        <taxon>Avrilella</taxon>
    </lineage>
</organism>
<dbReference type="NCBIfam" id="TIGR00619">
    <property type="entry name" value="sbcd"/>
    <property type="match status" value="1"/>
</dbReference>
<accession>A0A2M9R5L4</accession>
<gene>
    <name evidence="7" type="primary">sbcD</name>
    <name evidence="10" type="ORF">CDL10_06170</name>
</gene>
<dbReference type="Gene3D" id="3.60.21.10">
    <property type="match status" value="1"/>
</dbReference>
<name>A0A2M9R5L4_9FLAO</name>
<dbReference type="GO" id="GO:0004519">
    <property type="term" value="F:endonuclease activity"/>
    <property type="evidence" value="ECO:0007669"/>
    <property type="project" value="UniProtKB-KW"/>
</dbReference>
<feature type="domain" description="Calcineurin-like phosphoesterase" evidence="8">
    <location>
        <begin position="1"/>
        <end position="232"/>
    </location>
</feature>
<dbReference type="GO" id="GO:0006260">
    <property type="term" value="P:DNA replication"/>
    <property type="evidence" value="ECO:0007669"/>
    <property type="project" value="UniProtKB-KW"/>
</dbReference>